<sequence length="276" mass="30837">MIPGLKETICKKTSVGRKTQQRLFAVGESGARLVHEEVPDARGLDPGDVGGGAGEDAGLVLHGAADGAEAHHAVNLPAVVPLLAQQRTSGVALGEEEVEEAAGGPSVSLNPAQIMESRTRSPQNFFCLQVLKSMMGRRAWFRASARDTSSFPPEVEDLVLRLSPRVERVCSCRQRCLAQQQRQQQREEEEQRRSRYSHQVIFASAVDFRERKNVKGQVFNVYFSVVKSWLSRHIWLFRLVSSQLIEQLIDAPCRQRAWQPQRAVQPRHVILSVRVA</sequence>
<gene>
    <name evidence="1" type="ORF">EYF80_037086</name>
</gene>
<accession>A0A4Z2GGU7</accession>
<comment type="caution">
    <text evidence="1">The sequence shown here is derived from an EMBL/GenBank/DDBJ whole genome shotgun (WGS) entry which is preliminary data.</text>
</comment>
<evidence type="ECO:0000313" key="2">
    <source>
        <dbReference type="Proteomes" id="UP000314294"/>
    </source>
</evidence>
<protein>
    <submittedName>
        <fullName evidence="1">Uncharacterized protein</fullName>
    </submittedName>
</protein>
<dbReference type="AlphaFoldDB" id="A0A4Z2GGU7"/>
<name>A0A4Z2GGU7_9TELE</name>
<organism evidence="1 2">
    <name type="scientific">Liparis tanakae</name>
    <name type="common">Tanaka's snailfish</name>
    <dbReference type="NCBI Taxonomy" id="230148"/>
    <lineage>
        <taxon>Eukaryota</taxon>
        <taxon>Metazoa</taxon>
        <taxon>Chordata</taxon>
        <taxon>Craniata</taxon>
        <taxon>Vertebrata</taxon>
        <taxon>Euteleostomi</taxon>
        <taxon>Actinopterygii</taxon>
        <taxon>Neopterygii</taxon>
        <taxon>Teleostei</taxon>
        <taxon>Neoteleostei</taxon>
        <taxon>Acanthomorphata</taxon>
        <taxon>Eupercaria</taxon>
        <taxon>Perciformes</taxon>
        <taxon>Cottioidei</taxon>
        <taxon>Cottales</taxon>
        <taxon>Liparidae</taxon>
        <taxon>Liparis</taxon>
    </lineage>
</organism>
<dbReference type="Proteomes" id="UP000314294">
    <property type="component" value="Unassembled WGS sequence"/>
</dbReference>
<proteinExistence type="predicted"/>
<dbReference type="EMBL" id="SRLO01000538">
    <property type="protein sequence ID" value="TNN52706.1"/>
    <property type="molecule type" value="Genomic_DNA"/>
</dbReference>
<evidence type="ECO:0000313" key="1">
    <source>
        <dbReference type="EMBL" id="TNN52706.1"/>
    </source>
</evidence>
<keyword evidence="2" id="KW-1185">Reference proteome</keyword>
<reference evidence="1 2" key="1">
    <citation type="submission" date="2019-03" db="EMBL/GenBank/DDBJ databases">
        <title>First draft genome of Liparis tanakae, snailfish: a comprehensive survey of snailfish specific genes.</title>
        <authorList>
            <person name="Kim W."/>
            <person name="Song I."/>
            <person name="Jeong J.-H."/>
            <person name="Kim D."/>
            <person name="Kim S."/>
            <person name="Ryu S."/>
            <person name="Song J.Y."/>
            <person name="Lee S.K."/>
        </authorList>
    </citation>
    <scope>NUCLEOTIDE SEQUENCE [LARGE SCALE GENOMIC DNA]</scope>
    <source>
        <tissue evidence="1">Muscle</tissue>
    </source>
</reference>
<dbReference type="OrthoDB" id="5464at2759"/>